<keyword evidence="1" id="KW-1133">Transmembrane helix</keyword>
<dbReference type="PATRIC" id="fig|743698.3.peg.589"/>
<dbReference type="STRING" id="315358.SERIO_v1c05890"/>
<proteinExistence type="predicted"/>
<reference evidence="2 3" key="1">
    <citation type="journal article" date="2015" name="Genome Biol. Evol.">
        <title>Found and Lost: The Fates of Horizontally Acquired Genes in Arthropod-Symbiotic Spiroplasma.</title>
        <authorList>
            <person name="Lo W.S."/>
            <person name="Gasparich G.E."/>
            <person name="Kuo C.H."/>
        </authorList>
    </citation>
    <scope>NUCLEOTIDE SEQUENCE [LARGE SCALE GENOMIC DNA]</scope>
    <source>
        <strain evidence="3">TDA-040725-5</strain>
    </source>
</reference>
<protein>
    <recommendedName>
        <fullName evidence="4">Transmembrane protein</fullName>
    </recommendedName>
</protein>
<organism evidence="2 3">
    <name type="scientific">Spiroplasma eriocheiris</name>
    <dbReference type="NCBI Taxonomy" id="315358"/>
    <lineage>
        <taxon>Bacteria</taxon>
        <taxon>Bacillati</taxon>
        <taxon>Mycoplasmatota</taxon>
        <taxon>Mollicutes</taxon>
        <taxon>Entomoplasmatales</taxon>
        <taxon>Spiroplasmataceae</taxon>
        <taxon>Spiroplasma</taxon>
    </lineage>
</organism>
<evidence type="ECO:0000256" key="1">
    <source>
        <dbReference type="SAM" id="Phobius"/>
    </source>
</evidence>
<accession>A0A0H3XI79</accession>
<sequence length="242" mass="26650">MKKAIQYQSTLATPGKKSKKKIIIWSIIGTVLLAGTGIGGWQIYEYWVKTHQHVDHRINISQDGGDYTSSKAKVVNTSQDQLLLALKTIATLKPDLLQVLNDNHVVIKTNDHLIYNGQYQSLKIIIDASDTTNYQGTAVVTMSIATSIIDISQDGGEFLDNKAEISDTNSSTLVSAIISAIPNLNPDLKAALQDPNIYLTTTDKLQYDGQYHPMKIDINANNTKNYFGEALITISVKAKQIN</sequence>
<keyword evidence="3" id="KW-1185">Reference proteome</keyword>
<evidence type="ECO:0008006" key="4">
    <source>
        <dbReference type="Google" id="ProtNLM"/>
    </source>
</evidence>
<dbReference type="Proteomes" id="UP000035661">
    <property type="component" value="Chromosome"/>
</dbReference>
<name>A0A0H3XI79_9MOLU</name>
<evidence type="ECO:0000313" key="3">
    <source>
        <dbReference type="Proteomes" id="UP000035661"/>
    </source>
</evidence>
<gene>
    <name evidence="2" type="ORF">SERIO_v1c05890</name>
</gene>
<dbReference type="AlphaFoldDB" id="A0A0H3XI79"/>
<reference evidence="3" key="2">
    <citation type="submission" date="2015-06" db="EMBL/GenBank/DDBJ databases">
        <title>Complete genome sequence of Spiroplasma eriocheiris TDA-040725-5 (DSM 21848).</title>
        <authorList>
            <person name="Lo W.-S."/>
            <person name="Kuo C.-H."/>
        </authorList>
    </citation>
    <scope>NUCLEOTIDE SEQUENCE [LARGE SCALE GENOMIC DNA]</scope>
    <source>
        <strain evidence="3">TDA-040725-5</strain>
    </source>
</reference>
<dbReference type="RefSeq" id="WP_047791395.1">
    <property type="nucleotide sequence ID" value="NZ_CP011856.1"/>
</dbReference>
<keyword evidence="1" id="KW-0812">Transmembrane</keyword>
<feature type="transmembrane region" description="Helical" evidence="1">
    <location>
        <begin position="22"/>
        <end position="44"/>
    </location>
</feature>
<evidence type="ECO:0000313" key="2">
    <source>
        <dbReference type="EMBL" id="AKM54160.1"/>
    </source>
</evidence>
<keyword evidence="1" id="KW-0472">Membrane</keyword>
<dbReference type="EMBL" id="CP011856">
    <property type="protein sequence ID" value="AKM54160.1"/>
    <property type="molecule type" value="Genomic_DNA"/>
</dbReference>
<dbReference type="KEGG" id="seri:SERIO_v1c05890"/>